<evidence type="ECO:0000256" key="1">
    <source>
        <dbReference type="ARBA" id="ARBA00004141"/>
    </source>
</evidence>
<keyword evidence="3 5" id="KW-1133">Transmembrane helix</keyword>
<dbReference type="AlphaFoldDB" id="A0A0G3EWA1"/>
<keyword evidence="2 5" id="KW-0812">Transmembrane</keyword>
<feature type="transmembrane region" description="Helical" evidence="5">
    <location>
        <begin position="78"/>
        <end position="97"/>
    </location>
</feature>
<sequence length="430" mass="47838">MRGTASFHQSSRSFIMQQPSLPWYRDTVKTARGLLIAQLVFLMFSPPLTNIAEGLLYLLVLLSPTLRQRVKAALKQPMVMGLCLFAAFLIIGMFYGNAPRAEAWSMLTGWRRLLMLPLGCAVFDDEKSKRRLLVTFIAASVACAIVSFALFFAHRPIYHYELGITVRNHATQGLLFSVAAFASAILLRDEFRRETSPRHVWRAALYVSVVLLLVNTIFITSGRSGYLAMMVLLTVYLLTLPGLGSHALAPRRLVVVAVGVAIATAALFMSPVARERIDRGLHQADTYQNTNQLTSIGIRIVFLKNTLAVIREHPWFGVGTGGFRIAYQRQVAGKQGWEAIGTTDPHNQFLKIWAEQGLLGLAAFLAFIASAFWQRVDATYRTLGGGVMCAWCATSLFNSHFSTFSEGRFIFIWCGAMLALPFFRRDKANG</sequence>
<name>A0A0G3EWA1_9BURK</name>
<dbReference type="KEGG" id="ptx:ABW99_13080"/>
<evidence type="ECO:0000256" key="5">
    <source>
        <dbReference type="SAM" id="Phobius"/>
    </source>
</evidence>
<feature type="transmembrane region" description="Helical" evidence="5">
    <location>
        <begin position="253"/>
        <end position="273"/>
    </location>
</feature>
<dbReference type="InterPro" id="IPR051533">
    <property type="entry name" value="WaaL-like"/>
</dbReference>
<dbReference type="PANTHER" id="PTHR37422">
    <property type="entry name" value="TEICHURONIC ACID BIOSYNTHESIS PROTEIN TUAE"/>
    <property type="match status" value="1"/>
</dbReference>
<feature type="transmembrane region" description="Helical" evidence="5">
    <location>
        <begin position="380"/>
        <end position="401"/>
    </location>
</feature>
<dbReference type="RefSeq" id="WP_047214898.1">
    <property type="nucleotide sequence ID" value="NZ_CP011568.3"/>
</dbReference>
<feature type="transmembrane region" description="Helical" evidence="5">
    <location>
        <begin position="352"/>
        <end position="373"/>
    </location>
</feature>
<accession>A0A0G3EWA1</accession>
<evidence type="ECO:0000313" key="8">
    <source>
        <dbReference type="Proteomes" id="UP000036700"/>
    </source>
</evidence>
<dbReference type="InterPro" id="IPR007016">
    <property type="entry name" value="O-antigen_ligase-rel_domated"/>
</dbReference>
<feature type="transmembrane region" description="Helical" evidence="5">
    <location>
        <begin position="173"/>
        <end position="191"/>
    </location>
</feature>
<keyword evidence="8" id="KW-1185">Reference proteome</keyword>
<organism evidence="7 8">
    <name type="scientific">Pandoraea thiooxydans</name>
    <dbReference type="NCBI Taxonomy" id="445709"/>
    <lineage>
        <taxon>Bacteria</taxon>
        <taxon>Pseudomonadati</taxon>
        <taxon>Pseudomonadota</taxon>
        <taxon>Betaproteobacteria</taxon>
        <taxon>Burkholderiales</taxon>
        <taxon>Burkholderiaceae</taxon>
        <taxon>Pandoraea</taxon>
    </lineage>
</organism>
<dbReference type="GO" id="GO:0016020">
    <property type="term" value="C:membrane"/>
    <property type="evidence" value="ECO:0007669"/>
    <property type="project" value="UniProtKB-SubCell"/>
</dbReference>
<dbReference type="EMBL" id="CP011568">
    <property type="protein sequence ID" value="AKJ69001.1"/>
    <property type="molecule type" value="Genomic_DNA"/>
</dbReference>
<dbReference type="Proteomes" id="UP000036700">
    <property type="component" value="Chromosome"/>
</dbReference>
<gene>
    <name evidence="7" type="ORF">ABW99_13080</name>
</gene>
<evidence type="ECO:0000256" key="4">
    <source>
        <dbReference type="ARBA" id="ARBA00023136"/>
    </source>
</evidence>
<dbReference type="PATRIC" id="fig|445709.3.peg.2773"/>
<evidence type="ECO:0000256" key="3">
    <source>
        <dbReference type="ARBA" id="ARBA00022989"/>
    </source>
</evidence>
<evidence type="ECO:0000256" key="2">
    <source>
        <dbReference type="ARBA" id="ARBA00022692"/>
    </source>
</evidence>
<evidence type="ECO:0000259" key="6">
    <source>
        <dbReference type="Pfam" id="PF04932"/>
    </source>
</evidence>
<dbReference type="PANTHER" id="PTHR37422:SF13">
    <property type="entry name" value="LIPOPOLYSACCHARIDE BIOSYNTHESIS PROTEIN PA4999-RELATED"/>
    <property type="match status" value="1"/>
</dbReference>
<comment type="subcellular location">
    <subcellularLocation>
        <location evidence="1">Membrane</location>
        <topology evidence="1">Multi-pass membrane protein</topology>
    </subcellularLocation>
</comment>
<feature type="transmembrane region" description="Helical" evidence="5">
    <location>
        <begin position="48"/>
        <end position="66"/>
    </location>
</feature>
<feature type="domain" description="O-antigen ligase-related" evidence="6">
    <location>
        <begin position="209"/>
        <end position="365"/>
    </location>
</feature>
<feature type="transmembrane region" description="Helical" evidence="5">
    <location>
        <begin position="203"/>
        <end position="220"/>
    </location>
</feature>
<feature type="transmembrane region" description="Helical" evidence="5">
    <location>
        <begin position="132"/>
        <end position="153"/>
    </location>
</feature>
<dbReference type="OrthoDB" id="9795248at2"/>
<proteinExistence type="predicted"/>
<feature type="transmembrane region" description="Helical" evidence="5">
    <location>
        <begin position="407"/>
        <end position="423"/>
    </location>
</feature>
<protein>
    <recommendedName>
        <fullName evidence="6">O-antigen ligase-related domain-containing protein</fullName>
    </recommendedName>
</protein>
<dbReference type="STRING" id="445709.ABW99_13080"/>
<feature type="transmembrane region" description="Helical" evidence="5">
    <location>
        <begin position="226"/>
        <end position="244"/>
    </location>
</feature>
<reference evidence="8" key="1">
    <citation type="submission" date="2015-06" db="EMBL/GenBank/DDBJ databases">
        <authorList>
            <person name="Lim Y.L."/>
            <person name="Ee R."/>
            <person name="Yong D."/>
            <person name="How K.Y."/>
            <person name="Yin W.F."/>
            <person name="Chan K.G."/>
        </authorList>
    </citation>
    <scope>NUCLEOTIDE SEQUENCE [LARGE SCALE GENOMIC DNA]</scope>
    <source>
        <strain evidence="8">DSM 25325</strain>
    </source>
</reference>
<evidence type="ECO:0000313" key="7">
    <source>
        <dbReference type="EMBL" id="AKJ69001.1"/>
    </source>
</evidence>
<keyword evidence="4 5" id="KW-0472">Membrane</keyword>
<dbReference type="Pfam" id="PF04932">
    <property type="entry name" value="Wzy_C"/>
    <property type="match status" value="1"/>
</dbReference>